<dbReference type="Pfam" id="PF13715">
    <property type="entry name" value="CarbopepD_reg_2"/>
    <property type="match status" value="1"/>
</dbReference>
<evidence type="ECO:0000313" key="2">
    <source>
        <dbReference type="Proteomes" id="UP000182114"/>
    </source>
</evidence>
<dbReference type="InterPro" id="IPR008969">
    <property type="entry name" value="CarboxyPept-like_regulatory"/>
</dbReference>
<organism evidence="1 2">
    <name type="scientific">Cellulophaga baltica</name>
    <dbReference type="NCBI Taxonomy" id="76594"/>
    <lineage>
        <taxon>Bacteria</taxon>
        <taxon>Pseudomonadati</taxon>
        <taxon>Bacteroidota</taxon>
        <taxon>Flavobacteriia</taxon>
        <taxon>Flavobacteriales</taxon>
        <taxon>Flavobacteriaceae</taxon>
        <taxon>Cellulophaga</taxon>
    </lineage>
</organism>
<protein>
    <submittedName>
        <fullName evidence="1">CarboxypepD_reg-like domain-containing protein</fullName>
    </submittedName>
</protein>
<proteinExistence type="predicted"/>
<dbReference type="Gene3D" id="2.60.40.1120">
    <property type="entry name" value="Carboxypeptidase-like, regulatory domain"/>
    <property type="match status" value="1"/>
</dbReference>
<dbReference type="AlphaFoldDB" id="A0A1G7EKT0"/>
<reference evidence="2" key="1">
    <citation type="submission" date="2016-10" db="EMBL/GenBank/DDBJ databases">
        <authorList>
            <person name="Varghese N."/>
            <person name="Submissions S."/>
        </authorList>
    </citation>
    <scope>NUCLEOTIDE SEQUENCE [LARGE SCALE GENOMIC DNA]</scope>
    <source>
        <strain evidence="2">DSM 24729</strain>
    </source>
</reference>
<accession>A0A1G7EKT0</accession>
<keyword evidence="2" id="KW-1185">Reference proteome</keyword>
<dbReference type="Proteomes" id="UP000182114">
    <property type="component" value="Unassembled WGS sequence"/>
</dbReference>
<dbReference type="SUPFAM" id="SSF49464">
    <property type="entry name" value="Carboxypeptidase regulatory domain-like"/>
    <property type="match status" value="1"/>
</dbReference>
<name>A0A1G7EKT0_9FLAO</name>
<gene>
    <name evidence="1" type="ORF">SAMN04487992_102384</name>
</gene>
<sequence length="242" mass="26335">MKNSISVSVKKPCSEKFSTFSTTDKGGFCGSCEKEVIDFTTMSKSEILNYLCTATNSTCGRFKTSQLNDLQMSDSNVSSYNFLTKSIGAMSFSLLSLCAISSVNAQDEALNTSVQTELVSNPGATTNATQSNKYKVKGLVVDQENLPLPGVSVVLKGTNEGVSTDFDGNFEFSRRLSEGDVLDFSYVGYDTQRYTITKSETDTIEISILFDSADIELMGDISIEGVYQPKRNIAQKIGSIFN</sequence>
<dbReference type="EMBL" id="FNBD01000002">
    <property type="protein sequence ID" value="SDE64279.1"/>
    <property type="molecule type" value="Genomic_DNA"/>
</dbReference>
<dbReference type="RefSeq" id="WP_074537606.1">
    <property type="nucleotide sequence ID" value="NZ_FNBD01000002.1"/>
</dbReference>
<evidence type="ECO:0000313" key="1">
    <source>
        <dbReference type="EMBL" id="SDE64279.1"/>
    </source>
</evidence>
<dbReference type="eggNOG" id="COG1629">
    <property type="taxonomic scope" value="Bacteria"/>
</dbReference>